<dbReference type="InterPro" id="IPR011990">
    <property type="entry name" value="TPR-like_helical_dom_sf"/>
</dbReference>
<dbReference type="InterPro" id="IPR019734">
    <property type="entry name" value="TPR_rpt"/>
</dbReference>
<keyword evidence="1" id="KW-0175">Coiled coil</keyword>
<keyword evidence="3" id="KW-1185">Reference proteome</keyword>
<dbReference type="Proteomes" id="UP000184212">
    <property type="component" value="Unassembled WGS sequence"/>
</dbReference>
<sequence>MDLLYLFVNSGVGTNLKKMRISVKDFLYLSALAVFFSCGGNRDAAQLRGEIKLLDLAQGEIALCGSGAGQFGKVLFGQACSEKVRDDFNLATALLHSFEYTEAEKVFAKVIDADPECAMGYWGAAMCSFHPLWERPGEADLKKGAKIVALGRSVIKDKASRESDYLEAIATIYDHWDSLDHQTRVLKFENASLALYQKYPNETESAVFYALALRAAADPGDKSFVKQKKAGNMLEAIFVDQPDHPGIAHYIIHTYDYPELAELALPAARKYASIAAASAHAQHMPSHIFTRLGLWSESVASNLNSVSAAQCYGEKMKMKGHWDEELHGLDYLMYAYLQQGNDTKANEQFDYFKSVKAIAPEAGKGAFSLAAIPARYAIERRDWKAAAALDFSPAISSWDRYPWEKSNITFAKVLGAVHTKNIAAAKDELKVLQNSYEALVKAKESYKSNFLAIQIKASEAWIKFAEGDAAAAVSFMTAAAEMEDKTEKHPVSPGEIVPARELLGDLFMAMNEPAKALEAYEADLTRHPRRFHGLYGAAQAAEKLKDRKKATEYYLQLKDVTTDSNCSRPEILVMNAFLKGNS</sequence>
<protein>
    <recommendedName>
        <fullName evidence="4">Tetratricopeptide repeat-containing protein</fullName>
    </recommendedName>
</protein>
<organism evidence="2 3">
    <name type="scientific">Chryseolinea serpens</name>
    <dbReference type="NCBI Taxonomy" id="947013"/>
    <lineage>
        <taxon>Bacteria</taxon>
        <taxon>Pseudomonadati</taxon>
        <taxon>Bacteroidota</taxon>
        <taxon>Cytophagia</taxon>
        <taxon>Cytophagales</taxon>
        <taxon>Fulvivirgaceae</taxon>
        <taxon>Chryseolinea</taxon>
    </lineage>
</organism>
<dbReference type="PANTHER" id="PTHR45588">
    <property type="entry name" value="TPR DOMAIN-CONTAINING PROTEIN"/>
    <property type="match status" value="1"/>
</dbReference>
<dbReference type="EMBL" id="FQWQ01000002">
    <property type="protein sequence ID" value="SHH19240.1"/>
    <property type="molecule type" value="Genomic_DNA"/>
</dbReference>
<dbReference type="SUPFAM" id="SSF48452">
    <property type="entry name" value="TPR-like"/>
    <property type="match status" value="1"/>
</dbReference>
<dbReference type="AlphaFoldDB" id="A0A1M5QZK7"/>
<accession>A0A1M5QZK7</accession>
<feature type="coiled-coil region" evidence="1">
    <location>
        <begin position="422"/>
        <end position="449"/>
    </location>
</feature>
<name>A0A1M5QZK7_9BACT</name>
<dbReference type="SMART" id="SM00028">
    <property type="entry name" value="TPR"/>
    <property type="match status" value="3"/>
</dbReference>
<evidence type="ECO:0008006" key="4">
    <source>
        <dbReference type="Google" id="ProtNLM"/>
    </source>
</evidence>
<evidence type="ECO:0000313" key="3">
    <source>
        <dbReference type="Proteomes" id="UP000184212"/>
    </source>
</evidence>
<dbReference type="PANTHER" id="PTHR45588:SF1">
    <property type="entry name" value="WW DOMAIN-CONTAINING PROTEIN"/>
    <property type="match status" value="1"/>
</dbReference>
<evidence type="ECO:0000313" key="2">
    <source>
        <dbReference type="EMBL" id="SHH19240.1"/>
    </source>
</evidence>
<proteinExistence type="predicted"/>
<gene>
    <name evidence="2" type="ORF">SAMN04488109_3097</name>
</gene>
<reference evidence="2 3" key="1">
    <citation type="submission" date="2016-11" db="EMBL/GenBank/DDBJ databases">
        <authorList>
            <person name="Jaros S."/>
            <person name="Januszkiewicz K."/>
            <person name="Wedrychowicz H."/>
        </authorList>
    </citation>
    <scope>NUCLEOTIDE SEQUENCE [LARGE SCALE GENOMIC DNA]</scope>
    <source>
        <strain evidence="2 3">DSM 24574</strain>
    </source>
</reference>
<dbReference type="Gene3D" id="1.25.40.10">
    <property type="entry name" value="Tetratricopeptide repeat domain"/>
    <property type="match status" value="1"/>
</dbReference>
<dbReference type="STRING" id="947013.SAMN04488109_3097"/>
<evidence type="ECO:0000256" key="1">
    <source>
        <dbReference type="SAM" id="Coils"/>
    </source>
</evidence>